<feature type="domain" description="G-protein coupled receptors family 1 profile" evidence="6">
    <location>
        <begin position="146"/>
        <end position="346"/>
    </location>
</feature>
<evidence type="ECO:0000313" key="7">
    <source>
        <dbReference type="EMBL" id="RUS73285.1"/>
    </source>
</evidence>
<keyword evidence="4 5" id="KW-0472">Membrane</keyword>
<comment type="subcellular location">
    <subcellularLocation>
        <location evidence="1">Membrane</location>
    </subcellularLocation>
</comment>
<evidence type="ECO:0000256" key="2">
    <source>
        <dbReference type="ARBA" id="ARBA00022692"/>
    </source>
</evidence>
<feature type="transmembrane region" description="Helical" evidence="5">
    <location>
        <begin position="287"/>
        <end position="307"/>
    </location>
</feature>
<evidence type="ECO:0000313" key="8">
    <source>
        <dbReference type="Proteomes" id="UP000271974"/>
    </source>
</evidence>
<dbReference type="Gene3D" id="1.20.1070.10">
    <property type="entry name" value="Rhodopsin 7-helix transmembrane proteins"/>
    <property type="match status" value="1"/>
</dbReference>
<dbReference type="AlphaFoldDB" id="A0A3S1AVH0"/>
<protein>
    <recommendedName>
        <fullName evidence="6">G-protein coupled receptors family 1 profile domain-containing protein</fullName>
    </recommendedName>
</protein>
<evidence type="ECO:0000259" key="6">
    <source>
        <dbReference type="PROSITE" id="PS50262"/>
    </source>
</evidence>
<dbReference type="PROSITE" id="PS50262">
    <property type="entry name" value="G_PROTEIN_RECEP_F1_2"/>
    <property type="match status" value="1"/>
</dbReference>
<feature type="transmembrane region" description="Helical" evidence="5">
    <location>
        <begin position="148"/>
        <end position="170"/>
    </location>
</feature>
<sequence length="370" mass="41700">MPSTMQDTHCFVLYRNPPKAMTKHLAMAEHNGMVSPRSSEPEPGVSMGEVSTHYATLLLKMYVNPALGLSGVFINLINTGIFYKMGLSDGVTQNFIVLSIFDGILAAAALVNSISYIMLNTTCAHDGPIAEHLQAIFWASVVSWPLSQIVSCVTTTVIAVVQCCCAVLPFRVKQILTRSRQLLAIAFFSLFFHAVMVYIFAATYILRITDLVTNMTQVEYARTHYDFLNIFTNMYLYISFIIVTLCMMVLILNFNRSSKFRRQSPYVSKGTDEEKVKAREIRAVQTVILVAAIFIICNLPTIILSIVRQVTPGFSVDGHLRNLYDFFLIFTETARLLNVDANIFIYLGFNSRYRTIFWKTFGKDSVDKTV</sequence>
<organism evidence="7 8">
    <name type="scientific">Elysia chlorotica</name>
    <name type="common">Eastern emerald elysia</name>
    <name type="synonym">Sea slug</name>
    <dbReference type="NCBI Taxonomy" id="188477"/>
    <lineage>
        <taxon>Eukaryota</taxon>
        <taxon>Metazoa</taxon>
        <taxon>Spiralia</taxon>
        <taxon>Lophotrochozoa</taxon>
        <taxon>Mollusca</taxon>
        <taxon>Gastropoda</taxon>
        <taxon>Heterobranchia</taxon>
        <taxon>Euthyneura</taxon>
        <taxon>Panpulmonata</taxon>
        <taxon>Sacoglossa</taxon>
        <taxon>Placobranchoidea</taxon>
        <taxon>Plakobranchidae</taxon>
        <taxon>Elysia</taxon>
    </lineage>
</organism>
<gene>
    <name evidence="7" type="ORF">EGW08_018958</name>
</gene>
<feature type="transmembrane region" description="Helical" evidence="5">
    <location>
        <begin position="327"/>
        <end position="349"/>
    </location>
</feature>
<proteinExistence type="predicted"/>
<evidence type="ECO:0000256" key="3">
    <source>
        <dbReference type="ARBA" id="ARBA00022989"/>
    </source>
</evidence>
<evidence type="ECO:0000256" key="4">
    <source>
        <dbReference type="ARBA" id="ARBA00023136"/>
    </source>
</evidence>
<keyword evidence="8" id="KW-1185">Reference proteome</keyword>
<dbReference type="EMBL" id="RQTK01000955">
    <property type="protein sequence ID" value="RUS73285.1"/>
    <property type="molecule type" value="Genomic_DNA"/>
</dbReference>
<feature type="transmembrane region" description="Helical" evidence="5">
    <location>
        <begin position="62"/>
        <end position="83"/>
    </location>
</feature>
<evidence type="ECO:0000256" key="1">
    <source>
        <dbReference type="ARBA" id="ARBA00004370"/>
    </source>
</evidence>
<feature type="transmembrane region" description="Helical" evidence="5">
    <location>
        <begin position="234"/>
        <end position="254"/>
    </location>
</feature>
<evidence type="ECO:0000256" key="5">
    <source>
        <dbReference type="SAM" id="Phobius"/>
    </source>
</evidence>
<dbReference type="Proteomes" id="UP000271974">
    <property type="component" value="Unassembled WGS sequence"/>
</dbReference>
<accession>A0A3S1AVH0</accession>
<feature type="transmembrane region" description="Helical" evidence="5">
    <location>
        <begin position="95"/>
        <end position="119"/>
    </location>
</feature>
<reference evidence="7 8" key="1">
    <citation type="submission" date="2019-01" db="EMBL/GenBank/DDBJ databases">
        <title>A draft genome assembly of the solar-powered sea slug Elysia chlorotica.</title>
        <authorList>
            <person name="Cai H."/>
            <person name="Li Q."/>
            <person name="Fang X."/>
            <person name="Li J."/>
            <person name="Curtis N.E."/>
            <person name="Altenburger A."/>
            <person name="Shibata T."/>
            <person name="Feng M."/>
            <person name="Maeda T."/>
            <person name="Schwartz J.A."/>
            <person name="Shigenobu S."/>
            <person name="Lundholm N."/>
            <person name="Nishiyama T."/>
            <person name="Yang H."/>
            <person name="Hasebe M."/>
            <person name="Li S."/>
            <person name="Pierce S.K."/>
            <person name="Wang J."/>
        </authorList>
    </citation>
    <scope>NUCLEOTIDE SEQUENCE [LARGE SCALE GENOMIC DNA]</scope>
    <source>
        <strain evidence="7">EC2010</strain>
        <tissue evidence="7">Whole organism of an adult</tissue>
    </source>
</reference>
<name>A0A3S1AVH0_ELYCH</name>
<dbReference type="OrthoDB" id="6059163at2759"/>
<dbReference type="GO" id="GO:0016020">
    <property type="term" value="C:membrane"/>
    <property type="evidence" value="ECO:0007669"/>
    <property type="project" value="UniProtKB-SubCell"/>
</dbReference>
<dbReference type="SUPFAM" id="SSF81321">
    <property type="entry name" value="Family A G protein-coupled receptor-like"/>
    <property type="match status" value="1"/>
</dbReference>
<keyword evidence="3 5" id="KW-1133">Transmembrane helix</keyword>
<comment type="caution">
    <text evidence="7">The sequence shown here is derived from an EMBL/GenBank/DDBJ whole genome shotgun (WGS) entry which is preliminary data.</text>
</comment>
<dbReference type="PANTHER" id="PTHR46641:SF18">
    <property type="entry name" value="G-PROTEIN COUPLED RECEPTORS FAMILY 1 PROFILE DOMAIN-CONTAINING PROTEIN"/>
    <property type="match status" value="1"/>
</dbReference>
<feature type="transmembrane region" description="Helical" evidence="5">
    <location>
        <begin position="182"/>
        <end position="206"/>
    </location>
</feature>
<dbReference type="PANTHER" id="PTHR46641">
    <property type="entry name" value="FMRFAMIDE RECEPTOR-RELATED"/>
    <property type="match status" value="1"/>
</dbReference>
<dbReference type="InterPro" id="IPR017452">
    <property type="entry name" value="GPCR_Rhodpsn_7TM"/>
</dbReference>
<keyword evidence="2 5" id="KW-0812">Transmembrane</keyword>
<dbReference type="InterPro" id="IPR052954">
    <property type="entry name" value="GPCR-Ligand_Int"/>
</dbReference>